<feature type="signal peptide" evidence="2">
    <location>
        <begin position="1"/>
        <end position="15"/>
    </location>
</feature>
<name>A0A0D3JMQ9_EMIH1</name>
<dbReference type="eggNOG" id="ENOG502QUKQ">
    <property type="taxonomic scope" value="Eukaryota"/>
</dbReference>
<feature type="chain" id="PRO_5044208515" description="Glycoside hydrolase family 42 N-terminal domain-containing protein" evidence="2">
    <location>
        <begin position="16"/>
        <end position="802"/>
    </location>
</feature>
<dbReference type="Proteomes" id="UP000013827">
    <property type="component" value="Unassembled WGS sequence"/>
</dbReference>
<keyword evidence="2" id="KW-0732">Signal</keyword>
<evidence type="ECO:0000313" key="3">
    <source>
        <dbReference type="EnsemblProtists" id="EOD24794"/>
    </source>
</evidence>
<proteinExistence type="predicted"/>
<keyword evidence="4" id="KW-1185">Reference proteome</keyword>
<accession>A0A0D3JMQ9</accession>
<evidence type="ECO:0008006" key="5">
    <source>
        <dbReference type="Google" id="ProtNLM"/>
    </source>
</evidence>
<evidence type="ECO:0000313" key="4">
    <source>
        <dbReference type="Proteomes" id="UP000013827"/>
    </source>
</evidence>
<organism evidence="3 4">
    <name type="scientific">Emiliania huxleyi (strain CCMP1516)</name>
    <dbReference type="NCBI Taxonomy" id="280463"/>
    <lineage>
        <taxon>Eukaryota</taxon>
        <taxon>Haptista</taxon>
        <taxon>Haptophyta</taxon>
        <taxon>Prymnesiophyceae</taxon>
        <taxon>Isochrysidales</taxon>
        <taxon>Noelaerhabdaceae</taxon>
        <taxon>Emiliania</taxon>
    </lineage>
</organism>
<dbReference type="AlphaFoldDB" id="A0A0D3JMQ9"/>
<evidence type="ECO:0000256" key="2">
    <source>
        <dbReference type="SAM" id="SignalP"/>
    </source>
</evidence>
<protein>
    <recommendedName>
        <fullName evidence="5">Glycoside hydrolase family 42 N-terminal domain-containing protein</fullName>
    </recommendedName>
</protein>
<evidence type="ECO:0000256" key="1">
    <source>
        <dbReference type="SAM" id="MobiDB-lite"/>
    </source>
</evidence>
<dbReference type="PaxDb" id="2903-EOD24794"/>
<dbReference type="HOGENOM" id="CLU_013281_0_0_1"/>
<reference evidence="4" key="1">
    <citation type="journal article" date="2013" name="Nature">
        <title>Pan genome of the phytoplankton Emiliania underpins its global distribution.</title>
        <authorList>
            <person name="Read B.A."/>
            <person name="Kegel J."/>
            <person name="Klute M.J."/>
            <person name="Kuo A."/>
            <person name="Lefebvre S.C."/>
            <person name="Maumus F."/>
            <person name="Mayer C."/>
            <person name="Miller J."/>
            <person name="Monier A."/>
            <person name="Salamov A."/>
            <person name="Young J."/>
            <person name="Aguilar M."/>
            <person name="Claverie J.M."/>
            <person name="Frickenhaus S."/>
            <person name="Gonzalez K."/>
            <person name="Herman E.K."/>
            <person name="Lin Y.C."/>
            <person name="Napier J."/>
            <person name="Ogata H."/>
            <person name="Sarno A.F."/>
            <person name="Shmutz J."/>
            <person name="Schroeder D."/>
            <person name="de Vargas C."/>
            <person name="Verret F."/>
            <person name="von Dassow P."/>
            <person name="Valentin K."/>
            <person name="Van de Peer Y."/>
            <person name="Wheeler G."/>
            <person name="Dacks J.B."/>
            <person name="Delwiche C.F."/>
            <person name="Dyhrman S.T."/>
            <person name="Glockner G."/>
            <person name="John U."/>
            <person name="Richards T."/>
            <person name="Worden A.Z."/>
            <person name="Zhang X."/>
            <person name="Grigoriev I.V."/>
            <person name="Allen A.E."/>
            <person name="Bidle K."/>
            <person name="Borodovsky M."/>
            <person name="Bowler C."/>
            <person name="Brownlee C."/>
            <person name="Cock J.M."/>
            <person name="Elias M."/>
            <person name="Gladyshev V.N."/>
            <person name="Groth M."/>
            <person name="Guda C."/>
            <person name="Hadaegh A."/>
            <person name="Iglesias-Rodriguez M.D."/>
            <person name="Jenkins J."/>
            <person name="Jones B.M."/>
            <person name="Lawson T."/>
            <person name="Leese F."/>
            <person name="Lindquist E."/>
            <person name="Lobanov A."/>
            <person name="Lomsadze A."/>
            <person name="Malik S.B."/>
            <person name="Marsh M.E."/>
            <person name="Mackinder L."/>
            <person name="Mock T."/>
            <person name="Mueller-Roeber B."/>
            <person name="Pagarete A."/>
            <person name="Parker M."/>
            <person name="Probert I."/>
            <person name="Quesneville H."/>
            <person name="Raines C."/>
            <person name="Rensing S.A."/>
            <person name="Riano-Pachon D.M."/>
            <person name="Richier S."/>
            <person name="Rokitta S."/>
            <person name="Shiraiwa Y."/>
            <person name="Soanes D.M."/>
            <person name="van der Giezen M."/>
            <person name="Wahlund T.M."/>
            <person name="Williams B."/>
            <person name="Wilson W."/>
            <person name="Wolfe G."/>
            <person name="Wurch L.L."/>
        </authorList>
    </citation>
    <scope>NUCLEOTIDE SEQUENCE</scope>
</reference>
<dbReference type="EnsemblProtists" id="EOD24794">
    <property type="protein sequence ID" value="EOD24794"/>
    <property type="gene ID" value="EMIHUDRAFT_238295"/>
</dbReference>
<dbReference type="KEGG" id="ehx:EMIHUDRAFT_238295"/>
<reference evidence="3" key="2">
    <citation type="submission" date="2024-10" db="UniProtKB">
        <authorList>
            <consortium name="EnsemblProtists"/>
        </authorList>
    </citation>
    <scope>IDENTIFICATION</scope>
</reference>
<feature type="region of interest" description="Disordered" evidence="1">
    <location>
        <begin position="111"/>
        <end position="130"/>
    </location>
</feature>
<feature type="compositionally biased region" description="Gly residues" evidence="1">
    <location>
        <begin position="121"/>
        <end position="130"/>
    </location>
</feature>
<dbReference type="RefSeq" id="XP_005777223.1">
    <property type="nucleotide sequence ID" value="XM_005777166.1"/>
</dbReference>
<sequence>MKLLALLLLTCPARGMIPEEDWLVSRPPAASTLTKQPDGTLLLSNGLISRRFVVTPNWATVSLQSEVPVVGGPTEALRGLAPEARLKLSCPDHDPKNAGRRLLPYAPDALEGLTDRNESGGSTGSAGRAVGGLRGQRRYAMLDMDAWNLTAGSDDWSYQSHQVAPIKARWAWTPGQRHSVMAAWPPRGVELRVDFKPPTRCGCGCNLRVSIVYEMYDNVPTLAKRVEVRAPPSSSSGSVLVERVVTEELHVTENGKRRVHVETDYMPRKTFWGFAQQPSSDPGNGSYAGDRMNYPAWWIDPDYESGIHDQSLHADLANNGLLLQVQYPLGPWQPIRPGESQSFFTVFLTLFDSDDLPRQSLSRRRVVRTLFPQVTETPLYFYSTDASSAGIRRVADQAHATGFEAILLSFGSGFDPSSTNQTYIAQVKNDTLYCRSKGVMIGGYTLMQNPPNLRGNDYCQSPDGAKAPSGMPARIADFSTAFHSTYRANILNFLRATTMDLLETDGPYEGATCAQTDQSGFAHVNNSQLAQYRATVDFYRTLKRELNTFNTVPDPYWSSGGTNKEPMGYTDAWNRIPVTPSGTREYLELARMYLYDGTTHKPTTMGWMAFEMSRTPPPLSRHLHTLEEAAASFLGQGNIAAYRGPQLYDDASPDVKRMWTLWVAHYKRYRGILSADMVHVSRPSGRGLEVIVHVNASAKPDEPRAMANLFNPTEATIKRTVELPLYYAGVAPGASVELAWGGSLVNPTRWQVPENSTHTVRADYSVRVELQMAPRSFLWAALRVVAPAPHGPRSMAACLQSA</sequence>
<dbReference type="GeneID" id="17270339"/>